<dbReference type="AlphaFoldDB" id="A0A239M2I3"/>
<evidence type="ECO:0000313" key="2">
    <source>
        <dbReference type="EMBL" id="SNT36318.1"/>
    </source>
</evidence>
<protein>
    <submittedName>
        <fullName evidence="2">Uncharacterized protein</fullName>
    </submittedName>
</protein>
<name>A0A239M2I3_9ACTN</name>
<sequence>MNGSPGLPPEETDRTLHLGPADAPPADAAPRDAAPQDAEPVRAAADPEYSATVLAEHWAPSTLPTARLEPAVSAEGAVPTVKAGPTVVLPDRVEGDVMRFGPGVTPAAAARANIAAEVWRGLITPSPPPRPAGRRWPRRYALAATVLAAVLLFLAWQRFGPGLAVQGVTVTASPSAPPCDNTVDLVAVVTTNGRPGTIGYRWLRNDGTSSDVLYEEVPSGRHEARLHLLWTFRGQGTYRAQAELRITTPGHRTVTTGFTYDCR</sequence>
<evidence type="ECO:0000256" key="1">
    <source>
        <dbReference type="SAM" id="MobiDB-lite"/>
    </source>
</evidence>
<keyword evidence="3" id="KW-1185">Reference proteome</keyword>
<dbReference type="EMBL" id="FZOF01000022">
    <property type="protein sequence ID" value="SNT36318.1"/>
    <property type="molecule type" value="Genomic_DNA"/>
</dbReference>
<accession>A0A239M2I3</accession>
<dbReference type="Proteomes" id="UP000198280">
    <property type="component" value="Unassembled WGS sequence"/>
</dbReference>
<gene>
    <name evidence="2" type="ORF">SAMN05216252_12270</name>
</gene>
<organism evidence="2 3">
    <name type="scientific">Actinacidiphila glaucinigra</name>
    <dbReference type="NCBI Taxonomy" id="235986"/>
    <lineage>
        <taxon>Bacteria</taxon>
        <taxon>Bacillati</taxon>
        <taxon>Actinomycetota</taxon>
        <taxon>Actinomycetes</taxon>
        <taxon>Kitasatosporales</taxon>
        <taxon>Streptomycetaceae</taxon>
        <taxon>Actinacidiphila</taxon>
    </lineage>
</organism>
<proteinExistence type="predicted"/>
<feature type="region of interest" description="Disordered" evidence="1">
    <location>
        <begin position="1"/>
        <end position="47"/>
    </location>
</feature>
<dbReference type="RefSeq" id="WP_179280057.1">
    <property type="nucleotide sequence ID" value="NZ_FZOF01000022.1"/>
</dbReference>
<feature type="compositionally biased region" description="Low complexity" evidence="1">
    <location>
        <begin position="20"/>
        <end position="38"/>
    </location>
</feature>
<reference evidence="2 3" key="1">
    <citation type="submission" date="2017-06" db="EMBL/GenBank/DDBJ databases">
        <authorList>
            <person name="Kim H.J."/>
            <person name="Triplett B.A."/>
        </authorList>
    </citation>
    <scope>NUCLEOTIDE SEQUENCE [LARGE SCALE GENOMIC DNA]</scope>
    <source>
        <strain evidence="2 3">CGMCC 4.1858</strain>
    </source>
</reference>
<evidence type="ECO:0000313" key="3">
    <source>
        <dbReference type="Proteomes" id="UP000198280"/>
    </source>
</evidence>